<keyword evidence="3" id="KW-1185">Reference proteome</keyword>
<protein>
    <submittedName>
        <fullName evidence="2">Uncharacterized protein</fullName>
    </submittedName>
</protein>
<comment type="caution">
    <text evidence="2">The sequence shown here is derived from an EMBL/GenBank/DDBJ whole genome shotgun (WGS) entry which is preliminary data.</text>
</comment>
<name>A0AAV7KVS5_PLEWA</name>
<evidence type="ECO:0000313" key="3">
    <source>
        <dbReference type="Proteomes" id="UP001066276"/>
    </source>
</evidence>
<evidence type="ECO:0000313" key="2">
    <source>
        <dbReference type="EMBL" id="KAJ1082644.1"/>
    </source>
</evidence>
<accession>A0AAV7KVS5</accession>
<organism evidence="2 3">
    <name type="scientific">Pleurodeles waltl</name>
    <name type="common">Iberian ribbed newt</name>
    <dbReference type="NCBI Taxonomy" id="8319"/>
    <lineage>
        <taxon>Eukaryota</taxon>
        <taxon>Metazoa</taxon>
        <taxon>Chordata</taxon>
        <taxon>Craniata</taxon>
        <taxon>Vertebrata</taxon>
        <taxon>Euteleostomi</taxon>
        <taxon>Amphibia</taxon>
        <taxon>Batrachia</taxon>
        <taxon>Caudata</taxon>
        <taxon>Salamandroidea</taxon>
        <taxon>Salamandridae</taxon>
        <taxon>Pleurodelinae</taxon>
        <taxon>Pleurodeles</taxon>
    </lineage>
</organism>
<dbReference type="EMBL" id="JANPWB010000016">
    <property type="protein sequence ID" value="KAJ1082644.1"/>
    <property type="molecule type" value="Genomic_DNA"/>
</dbReference>
<feature type="compositionally biased region" description="Basic and acidic residues" evidence="1">
    <location>
        <begin position="24"/>
        <end position="34"/>
    </location>
</feature>
<dbReference type="Proteomes" id="UP001066276">
    <property type="component" value="Chromosome 12"/>
</dbReference>
<gene>
    <name evidence="2" type="ORF">NDU88_002809</name>
</gene>
<dbReference type="AlphaFoldDB" id="A0AAV7KVS5"/>
<evidence type="ECO:0000256" key="1">
    <source>
        <dbReference type="SAM" id="MobiDB-lite"/>
    </source>
</evidence>
<reference evidence="2" key="1">
    <citation type="journal article" date="2022" name="bioRxiv">
        <title>Sequencing and chromosome-scale assembly of the giantPleurodeles waltlgenome.</title>
        <authorList>
            <person name="Brown T."/>
            <person name="Elewa A."/>
            <person name="Iarovenko S."/>
            <person name="Subramanian E."/>
            <person name="Araus A.J."/>
            <person name="Petzold A."/>
            <person name="Susuki M."/>
            <person name="Suzuki K.-i.T."/>
            <person name="Hayashi T."/>
            <person name="Toyoda A."/>
            <person name="Oliveira C."/>
            <person name="Osipova E."/>
            <person name="Leigh N.D."/>
            <person name="Simon A."/>
            <person name="Yun M.H."/>
        </authorList>
    </citation>
    <scope>NUCLEOTIDE SEQUENCE</scope>
    <source>
        <strain evidence="2">20211129_DDA</strain>
        <tissue evidence="2">Liver</tissue>
    </source>
</reference>
<proteinExistence type="predicted"/>
<sequence>MERRRRCQQEDNAVQEAGQPWRGTGERCRRRDGVSRPATLWEESGPVRFAHERCKSSGLQQIFRKKPFFKHFAVQLHQGRKGWRKLVCVLVFPRPGPKWIPTSTAKS</sequence>
<feature type="region of interest" description="Disordered" evidence="1">
    <location>
        <begin position="1"/>
        <end position="34"/>
    </location>
</feature>